<proteinExistence type="predicted"/>
<accession>A0ABR4QIZ2</accession>
<gene>
    <name evidence="3" type="ORF">TcWFU_000074</name>
</gene>
<name>A0ABR4QIZ2_9CEST</name>
<comment type="caution">
    <text evidence="3">The sequence shown here is derived from an EMBL/GenBank/DDBJ whole genome shotgun (WGS) entry which is preliminary data.</text>
</comment>
<keyword evidence="4" id="KW-1185">Reference proteome</keyword>
<sequence length="264" mass="29176">MRTAVVNILVESCVFGCHSSVGLSARTDEFGVNLNCERSCGRLEDGGLKSACFVGCTYIPPLEIEQPQNGPMSIFDAFGGPIISRIISLLPFNVNGQPDQDQPIVGETHVRIVIPKESSHMADDDMFVMMNIVHDSNDESSDSFQVMPLPPNDDGPEVSSLARTFCHRARVAFQNLASHPLFLVSIILMLVSSITLLAFVCVRLSARRARWATFQRQYRRMPAFFKPASVRVNLLTPQPTFEDDEAPELPPKEPIDQRAPAAFA</sequence>
<evidence type="ECO:0000256" key="1">
    <source>
        <dbReference type="SAM" id="MobiDB-lite"/>
    </source>
</evidence>
<reference evidence="3 4" key="1">
    <citation type="journal article" date="2022" name="Front. Cell. Infect. Microbiol.">
        <title>The Genomes of Two Strains of Taenia crassiceps the Animal Model for the Study of Human Cysticercosis.</title>
        <authorList>
            <person name="Bobes R.J."/>
            <person name="Estrada K."/>
            <person name="Rios-Valencia D.G."/>
            <person name="Calderon-Gallegos A."/>
            <person name="de la Torre P."/>
            <person name="Carrero J.C."/>
            <person name="Sanchez-Flores A."/>
            <person name="Laclette J.P."/>
        </authorList>
    </citation>
    <scope>NUCLEOTIDE SEQUENCE [LARGE SCALE GENOMIC DNA]</scope>
    <source>
        <strain evidence="3">WFUcys</strain>
    </source>
</reference>
<dbReference type="Proteomes" id="UP001651158">
    <property type="component" value="Unassembled WGS sequence"/>
</dbReference>
<dbReference type="EMBL" id="JAKROA010000002">
    <property type="protein sequence ID" value="KAL5109639.1"/>
    <property type="molecule type" value="Genomic_DNA"/>
</dbReference>
<evidence type="ECO:0000313" key="4">
    <source>
        <dbReference type="Proteomes" id="UP001651158"/>
    </source>
</evidence>
<keyword evidence="2" id="KW-0472">Membrane</keyword>
<evidence type="ECO:0000313" key="3">
    <source>
        <dbReference type="EMBL" id="KAL5109639.1"/>
    </source>
</evidence>
<feature type="region of interest" description="Disordered" evidence="1">
    <location>
        <begin position="240"/>
        <end position="264"/>
    </location>
</feature>
<keyword evidence="2" id="KW-0812">Transmembrane</keyword>
<feature type="transmembrane region" description="Helical" evidence="2">
    <location>
        <begin position="181"/>
        <end position="206"/>
    </location>
</feature>
<organism evidence="3 4">
    <name type="scientific">Taenia crassiceps</name>
    <dbReference type="NCBI Taxonomy" id="6207"/>
    <lineage>
        <taxon>Eukaryota</taxon>
        <taxon>Metazoa</taxon>
        <taxon>Spiralia</taxon>
        <taxon>Lophotrochozoa</taxon>
        <taxon>Platyhelminthes</taxon>
        <taxon>Cestoda</taxon>
        <taxon>Eucestoda</taxon>
        <taxon>Cyclophyllidea</taxon>
        <taxon>Taeniidae</taxon>
        <taxon>Taenia</taxon>
    </lineage>
</organism>
<keyword evidence="2" id="KW-1133">Transmembrane helix</keyword>
<protein>
    <submittedName>
        <fullName evidence="3">Uncharacterized protein</fullName>
    </submittedName>
</protein>
<evidence type="ECO:0000256" key="2">
    <source>
        <dbReference type="SAM" id="Phobius"/>
    </source>
</evidence>